<evidence type="ECO:0000256" key="2">
    <source>
        <dbReference type="ARBA" id="ARBA00006275"/>
    </source>
</evidence>
<sequence length="592" mass="65832">MTINQHKYASRVVTAIFCCSLMTACKKDYLDRSPKDVYTDQTFWTTSKDVTAAINGCYLNWESADNILYNDCYTDNALYATAFSGGPFALNYENFTNGSLTASTNNNRPNLYSYQAIYACNWFLENVDRAGDNIVTPALKTRMKAEARFLRAYRYFILTQFYRDVPFVLHTMTLTESRLQKQVKRDIVRDAIIKELALIAPDLPVSYPGQEDIGRVTRGAALALKARIELFSNKYDDCIATCNQLMTAPFNYELYANYEDLFRPQIENSPTNREVMLDIQYKLGYNVKQALSGYAIAPVGGSTVAVTQSLVDEFETLNGKTIQEDASYNPLQPYMNRDRRLDATIIRPGLFYNGIYFDPITPSNAGSGGPFGGGGGPFGGGGGPIGGGGGPIGGGSANGYSLNPSNYKGDMGNSITGYNFKKYLSNLNDYWNTPYGATTLQGTGGNVIVIRYAEVLLTYAEAKIEAGQIDASVYNAINKLRQRAGLPNATAVTHPDQASLRTLVRRERRVELAGEGLRWFDIVRWQIGPQVIKNVYDCLNGTVDRTNGNLMLMPNSSTVVRARQFSTRYYVFPFAPSELQENTNLVQNTEYR</sequence>
<dbReference type="InterPro" id="IPR012944">
    <property type="entry name" value="SusD_RagB_dom"/>
</dbReference>
<evidence type="ECO:0000256" key="3">
    <source>
        <dbReference type="ARBA" id="ARBA00022729"/>
    </source>
</evidence>
<evidence type="ECO:0000256" key="1">
    <source>
        <dbReference type="ARBA" id="ARBA00004442"/>
    </source>
</evidence>
<gene>
    <name evidence="9" type="ORF">HGH91_07230</name>
</gene>
<feature type="domain" description="SusD-like N-terminal" evidence="8">
    <location>
        <begin position="28"/>
        <end position="230"/>
    </location>
</feature>
<dbReference type="AlphaFoldDB" id="A0A847S9D8"/>
<evidence type="ECO:0000313" key="9">
    <source>
        <dbReference type="EMBL" id="NLR78411.1"/>
    </source>
</evidence>
<dbReference type="SUPFAM" id="SSF48452">
    <property type="entry name" value="TPR-like"/>
    <property type="match status" value="1"/>
</dbReference>
<proteinExistence type="inferred from homology"/>
<reference evidence="9 10" key="1">
    <citation type="submission" date="2020-04" db="EMBL/GenBank/DDBJ databases">
        <authorList>
            <person name="Yin C."/>
        </authorList>
    </citation>
    <scope>NUCLEOTIDE SEQUENCE [LARGE SCALE GENOMIC DNA]</scope>
    <source>
        <strain evidence="9 10">Ak56</strain>
    </source>
</reference>
<comment type="caution">
    <text evidence="9">The sequence shown here is derived from an EMBL/GenBank/DDBJ whole genome shotgun (WGS) entry which is preliminary data.</text>
</comment>
<evidence type="ECO:0000256" key="6">
    <source>
        <dbReference type="SAM" id="MobiDB-lite"/>
    </source>
</evidence>
<keyword evidence="5" id="KW-0998">Cell outer membrane</keyword>
<evidence type="ECO:0000259" key="8">
    <source>
        <dbReference type="Pfam" id="PF14322"/>
    </source>
</evidence>
<dbReference type="Proteomes" id="UP000552864">
    <property type="component" value="Unassembled WGS sequence"/>
</dbReference>
<dbReference type="InterPro" id="IPR033985">
    <property type="entry name" value="SusD-like_N"/>
</dbReference>
<dbReference type="PROSITE" id="PS51257">
    <property type="entry name" value="PROKAR_LIPOPROTEIN"/>
    <property type="match status" value="1"/>
</dbReference>
<accession>A0A847S9D8</accession>
<evidence type="ECO:0000256" key="4">
    <source>
        <dbReference type="ARBA" id="ARBA00023136"/>
    </source>
</evidence>
<dbReference type="InterPro" id="IPR011990">
    <property type="entry name" value="TPR-like_helical_dom_sf"/>
</dbReference>
<comment type="subcellular location">
    <subcellularLocation>
        <location evidence="1">Cell outer membrane</location>
    </subcellularLocation>
</comment>
<protein>
    <submittedName>
        <fullName evidence="9">RagB/SusD family nutrient uptake outer membrane protein</fullName>
    </submittedName>
</protein>
<feature type="region of interest" description="Disordered" evidence="6">
    <location>
        <begin position="368"/>
        <end position="390"/>
    </location>
</feature>
<keyword evidence="3" id="KW-0732">Signal</keyword>
<keyword evidence="4" id="KW-0472">Membrane</keyword>
<dbReference type="GO" id="GO:0009279">
    <property type="term" value="C:cell outer membrane"/>
    <property type="evidence" value="ECO:0007669"/>
    <property type="project" value="UniProtKB-SubCell"/>
</dbReference>
<dbReference type="EMBL" id="JABAHZ010000001">
    <property type="protein sequence ID" value="NLR78411.1"/>
    <property type="molecule type" value="Genomic_DNA"/>
</dbReference>
<dbReference type="RefSeq" id="WP_168737750.1">
    <property type="nucleotide sequence ID" value="NZ_JABAHZ010000001.1"/>
</dbReference>
<feature type="domain" description="RagB/SusD" evidence="7">
    <location>
        <begin position="271"/>
        <end position="591"/>
    </location>
</feature>
<comment type="similarity">
    <text evidence="2">Belongs to the SusD family.</text>
</comment>
<dbReference type="Pfam" id="PF07980">
    <property type="entry name" value="SusD_RagB"/>
    <property type="match status" value="1"/>
</dbReference>
<organism evidence="9 10">
    <name type="scientific">Chitinophaga eiseniae</name>
    <dbReference type="NCBI Taxonomy" id="634771"/>
    <lineage>
        <taxon>Bacteria</taxon>
        <taxon>Pseudomonadati</taxon>
        <taxon>Bacteroidota</taxon>
        <taxon>Chitinophagia</taxon>
        <taxon>Chitinophagales</taxon>
        <taxon>Chitinophagaceae</taxon>
        <taxon>Chitinophaga</taxon>
    </lineage>
</organism>
<name>A0A847S9D8_9BACT</name>
<evidence type="ECO:0000259" key="7">
    <source>
        <dbReference type="Pfam" id="PF07980"/>
    </source>
</evidence>
<keyword evidence="10" id="KW-1185">Reference proteome</keyword>
<evidence type="ECO:0000313" key="10">
    <source>
        <dbReference type="Proteomes" id="UP000552864"/>
    </source>
</evidence>
<dbReference type="Gene3D" id="1.25.40.390">
    <property type="match status" value="1"/>
</dbReference>
<dbReference type="Pfam" id="PF14322">
    <property type="entry name" value="SusD-like_3"/>
    <property type="match status" value="1"/>
</dbReference>
<evidence type="ECO:0000256" key="5">
    <source>
        <dbReference type="ARBA" id="ARBA00023237"/>
    </source>
</evidence>